<dbReference type="Proteomes" id="UP000799754">
    <property type="component" value="Unassembled WGS sequence"/>
</dbReference>
<proteinExistence type="predicted"/>
<accession>A0ACB6S6T0</accession>
<sequence>MSEHTDSQPWFAPAPLCATFLGPALLATRVEISGQQTTVKRDLKFTSPCFIPPMAVTMPAQRGVSLK</sequence>
<name>A0ACB6S6T0_9PLEO</name>
<organism evidence="1 2">
    <name type="scientific">Macroventuria anomochaeta</name>
    <dbReference type="NCBI Taxonomy" id="301207"/>
    <lineage>
        <taxon>Eukaryota</taxon>
        <taxon>Fungi</taxon>
        <taxon>Dikarya</taxon>
        <taxon>Ascomycota</taxon>
        <taxon>Pezizomycotina</taxon>
        <taxon>Dothideomycetes</taxon>
        <taxon>Pleosporomycetidae</taxon>
        <taxon>Pleosporales</taxon>
        <taxon>Pleosporineae</taxon>
        <taxon>Didymellaceae</taxon>
        <taxon>Macroventuria</taxon>
    </lineage>
</organism>
<protein>
    <submittedName>
        <fullName evidence="1">Uncharacterized protein</fullName>
    </submittedName>
</protein>
<dbReference type="EMBL" id="MU006709">
    <property type="protein sequence ID" value="KAF2629764.1"/>
    <property type="molecule type" value="Genomic_DNA"/>
</dbReference>
<comment type="caution">
    <text evidence="1">The sequence shown here is derived from an EMBL/GenBank/DDBJ whole genome shotgun (WGS) entry which is preliminary data.</text>
</comment>
<keyword evidence="2" id="KW-1185">Reference proteome</keyword>
<evidence type="ECO:0000313" key="1">
    <source>
        <dbReference type="EMBL" id="KAF2629764.1"/>
    </source>
</evidence>
<gene>
    <name evidence="1" type="ORF">BU25DRAFT_273943</name>
</gene>
<reference evidence="1" key="1">
    <citation type="journal article" date="2020" name="Stud. Mycol.">
        <title>101 Dothideomycetes genomes: a test case for predicting lifestyles and emergence of pathogens.</title>
        <authorList>
            <person name="Haridas S."/>
            <person name="Albert R."/>
            <person name="Binder M."/>
            <person name="Bloem J."/>
            <person name="Labutti K."/>
            <person name="Salamov A."/>
            <person name="Andreopoulos B."/>
            <person name="Baker S."/>
            <person name="Barry K."/>
            <person name="Bills G."/>
            <person name="Bluhm B."/>
            <person name="Cannon C."/>
            <person name="Castanera R."/>
            <person name="Culley D."/>
            <person name="Daum C."/>
            <person name="Ezra D."/>
            <person name="Gonzalez J."/>
            <person name="Henrissat B."/>
            <person name="Kuo A."/>
            <person name="Liang C."/>
            <person name="Lipzen A."/>
            <person name="Lutzoni F."/>
            <person name="Magnuson J."/>
            <person name="Mondo S."/>
            <person name="Nolan M."/>
            <person name="Ohm R."/>
            <person name="Pangilinan J."/>
            <person name="Park H.-J."/>
            <person name="Ramirez L."/>
            <person name="Alfaro M."/>
            <person name="Sun H."/>
            <person name="Tritt A."/>
            <person name="Yoshinaga Y."/>
            <person name="Zwiers L.-H."/>
            <person name="Turgeon B."/>
            <person name="Goodwin S."/>
            <person name="Spatafora J."/>
            <person name="Crous P."/>
            <person name="Grigoriev I."/>
        </authorList>
    </citation>
    <scope>NUCLEOTIDE SEQUENCE</scope>
    <source>
        <strain evidence="1">CBS 525.71</strain>
    </source>
</reference>
<evidence type="ECO:0000313" key="2">
    <source>
        <dbReference type="Proteomes" id="UP000799754"/>
    </source>
</evidence>